<dbReference type="Proteomes" id="UP000322699">
    <property type="component" value="Unassembled WGS sequence"/>
</dbReference>
<dbReference type="GO" id="GO:0007155">
    <property type="term" value="P:cell adhesion"/>
    <property type="evidence" value="ECO:0007669"/>
    <property type="project" value="InterPro"/>
</dbReference>
<comment type="caution">
    <text evidence="8">The sequence shown here is derived from an EMBL/GenBank/DDBJ whole genome shotgun (WGS) entry which is preliminary data.</text>
</comment>
<gene>
    <name evidence="8" type="primary">troA</name>
    <name evidence="8" type="ORF">LF1_40540</name>
</gene>
<feature type="region of interest" description="Disordered" evidence="7">
    <location>
        <begin position="338"/>
        <end position="365"/>
    </location>
</feature>
<dbReference type="SUPFAM" id="SSF53807">
    <property type="entry name" value="Helical backbone' metal receptor"/>
    <property type="match status" value="1"/>
</dbReference>
<reference evidence="8 9" key="1">
    <citation type="submission" date="2019-08" db="EMBL/GenBank/DDBJ databases">
        <title>Deep-cultivation of Planctomycetes and their phenomic and genomic characterization uncovers novel biology.</title>
        <authorList>
            <person name="Wiegand S."/>
            <person name="Jogler M."/>
            <person name="Boedeker C."/>
            <person name="Pinto D."/>
            <person name="Vollmers J."/>
            <person name="Rivas-Marin E."/>
            <person name="Kohn T."/>
            <person name="Peeters S.H."/>
            <person name="Heuer A."/>
            <person name="Rast P."/>
            <person name="Oberbeckmann S."/>
            <person name="Bunk B."/>
            <person name="Jeske O."/>
            <person name="Meyerdierks A."/>
            <person name="Storesund J.E."/>
            <person name="Kallscheuer N."/>
            <person name="Luecker S."/>
            <person name="Lage O.M."/>
            <person name="Pohl T."/>
            <person name="Merkel B.J."/>
            <person name="Hornburger P."/>
            <person name="Mueller R.-W."/>
            <person name="Bruemmer F."/>
            <person name="Labrenz M."/>
            <person name="Spormann A.M."/>
            <person name="Op Den Camp H."/>
            <person name="Overmann J."/>
            <person name="Amann R."/>
            <person name="Jetten M.S.M."/>
            <person name="Mascher T."/>
            <person name="Medema M.H."/>
            <person name="Devos D.P."/>
            <person name="Kaster A.-K."/>
            <person name="Ovreas L."/>
            <person name="Rohde M."/>
            <person name="Galperin M.Y."/>
            <person name="Jogler C."/>
        </authorList>
    </citation>
    <scope>NUCLEOTIDE SEQUENCE [LARGE SCALE GENOMIC DNA]</scope>
    <source>
        <strain evidence="8 9">LF1</strain>
    </source>
</reference>
<dbReference type="PANTHER" id="PTHR42953:SF1">
    <property type="entry name" value="METAL-BINDING PROTEIN HI_0362-RELATED"/>
    <property type="match status" value="1"/>
</dbReference>
<dbReference type="Pfam" id="PF01297">
    <property type="entry name" value="ZnuA"/>
    <property type="match status" value="1"/>
</dbReference>
<keyword evidence="3 6" id="KW-0813">Transport</keyword>
<keyword evidence="5" id="KW-0732">Signal</keyword>
<organism evidence="8 9">
    <name type="scientific">Rubripirellula obstinata</name>
    <dbReference type="NCBI Taxonomy" id="406547"/>
    <lineage>
        <taxon>Bacteria</taxon>
        <taxon>Pseudomonadati</taxon>
        <taxon>Planctomycetota</taxon>
        <taxon>Planctomycetia</taxon>
        <taxon>Pirellulales</taxon>
        <taxon>Pirellulaceae</taxon>
        <taxon>Rubripirellula</taxon>
    </lineage>
</organism>
<sequence>MTRFTARIERITAFLVMVLTISLVAGCRSRTDANGSGNQADVALATFSGDHPINVVGTVGMVCDLVRGVGGEHVQVTQICGSGVDPHSFSPSSEDVKLISKADIVFYNGLMLEGKMAQVLGTVGRRKPVIAVAEELDPSVLLKPDEFEGHFDPHVWMDVSAWSKCVGVIADRLSKFDPPNAEEYQANAEILQTKLDSLHQYAIGVLSSIPEEGRILITSHDAFNYFGRAYGIQVMGVQGISTESEAGIQRINELVDLLVEKKVQAVFTETSVDPSMIQALIEGARNRGHQVKSGEDLVLFSDAMGANGTYRGTYIGMLDHNITTVAIGLGGDASPSGFQGKLTGEEVASETSSEIGSDLLEESSP</sequence>
<keyword evidence="4" id="KW-0479">Metal-binding</keyword>
<dbReference type="AlphaFoldDB" id="A0A5B1CQJ6"/>
<dbReference type="InterPro" id="IPR006127">
    <property type="entry name" value="ZnuA-like"/>
</dbReference>
<dbReference type="InterPro" id="IPR006129">
    <property type="entry name" value="AdhesinB"/>
</dbReference>
<dbReference type="GO" id="GO:0046872">
    <property type="term" value="F:metal ion binding"/>
    <property type="evidence" value="ECO:0007669"/>
    <property type="project" value="UniProtKB-KW"/>
</dbReference>
<evidence type="ECO:0000256" key="6">
    <source>
        <dbReference type="RuleBase" id="RU003512"/>
    </source>
</evidence>
<proteinExistence type="inferred from homology"/>
<keyword evidence="9" id="KW-1185">Reference proteome</keyword>
<name>A0A5B1CQJ6_9BACT</name>
<evidence type="ECO:0000256" key="2">
    <source>
        <dbReference type="ARBA" id="ARBA00011028"/>
    </source>
</evidence>
<evidence type="ECO:0000313" key="8">
    <source>
        <dbReference type="EMBL" id="KAA1261504.1"/>
    </source>
</evidence>
<dbReference type="InterPro" id="IPR006128">
    <property type="entry name" value="Lipoprotein_PsaA-like"/>
</dbReference>
<dbReference type="InterPro" id="IPR050492">
    <property type="entry name" value="Bact_metal-bind_prot9"/>
</dbReference>
<dbReference type="PANTHER" id="PTHR42953">
    <property type="entry name" value="HIGH-AFFINITY ZINC UPTAKE SYSTEM PROTEIN ZNUA-RELATED"/>
    <property type="match status" value="1"/>
</dbReference>
<comment type="similarity">
    <text evidence="2 6">Belongs to the bacterial solute-binding protein 9 family.</text>
</comment>
<dbReference type="PRINTS" id="PR00690">
    <property type="entry name" value="ADHESNFAMILY"/>
</dbReference>
<dbReference type="GO" id="GO:0030313">
    <property type="term" value="C:cell envelope"/>
    <property type="evidence" value="ECO:0007669"/>
    <property type="project" value="UniProtKB-SubCell"/>
</dbReference>
<dbReference type="RefSeq" id="WP_235033394.1">
    <property type="nucleotide sequence ID" value="NZ_VRLW01000001.1"/>
</dbReference>
<evidence type="ECO:0000256" key="3">
    <source>
        <dbReference type="ARBA" id="ARBA00022448"/>
    </source>
</evidence>
<protein>
    <submittedName>
        <fullName evidence="8">Periplasmic zinc-binding protein TroA</fullName>
    </submittedName>
</protein>
<evidence type="ECO:0000256" key="1">
    <source>
        <dbReference type="ARBA" id="ARBA00004196"/>
    </source>
</evidence>
<evidence type="ECO:0000313" key="9">
    <source>
        <dbReference type="Proteomes" id="UP000322699"/>
    </source>
</evidence>
<accession>A0A5B1CQJ6</accession>
<dbReference type="EMBL" id="VRLW01000001">
    <property type="protein sequence ID" value="KAA1261504.1"/>
    <property type="molecule type" value="Genomic_DNA"/>
</dbReference>
<dbReference type="Gene3D" id="3.40.50.1980">
    <property type="entry name" value="Nitrogenase molybdenum iron protein domain"/>
    <property type="match status" value="2"/>
</dbReference>
<dbReference type="GO" id="GO:0030001">
    <property type="term" value="P:metal ion transport"/>
    <property type="evidence" value="ECO:0007669"/>
    <property type="project" value="InterPro"/>
</dbReference>
<evidence type="ECO:0000256" key="4">
    <source>
        <dbReference type="ARBA" id="ARBA00022723"/>
    </source>
</evidence>
<evidence type="ECO:0000256" key="7">
    <source>
        <dbReference type="SAM" id="MobiDB-lite"/>
    </source>
</evidence>
<evidence type="ECO:0000256" key="5">
    <source>
        <dbReference type="ARBA" id="ARBA00022729"/>
    </source>
</evidence>
<comment type="subcellular location">
    <subcellularLocation>
        <location evidence="1">Cell envelope</location>
    </subcellularLocation>
</comment>
<dbReference type="PROSITE" id="PS51257">
    <property type="entry name" value="PROKAR_LIPOPROTEIN"/>
    <property type="match status" value="1"/>
</dbReference>
<dbReference type="PRINTS" id="PR00691">
    <property type="entry name" value="ADHESINB"/>
</dbReference>